<dbReference type="Gene3D" id="3.40.50.2300">
    <property type="match status" value="3"/>
</dbReference>
<comment type="similarity">
    <text evidence="15">Belongs to the adenylyl cyclase class-4/guanylyl cyclase family.</text>
</comment>
<keyword evidence="5 17" id="KW-0812">Transmembrane</keyword>
<evidence type="ECO:0000259" key="19">
    <source>
        <dbReference type="PROSITE" id="PS50125"/>
    </source>
</evidence>
<dbReference type="GO" id="GO:0004672">
    <property type="term" value="F:protein kinase activity"/>
    <property type="evidence" value="ECO:0007669"/>
    <property type="project" value="InterPro"/>
</dbReference>
<dbReference type="GO" id="GO:0017046">
    <property type="term" value="F:peptide hormone binding"/>
    <property type="evidence" value="ECO:0000318"/>
    <property type="project" value="GO_Central"/>
</dbReference>
<dbReference type="PANTHER" id="PTHR11920">
    <property type="entry name" value="GUANYLYL CYCLASE"/>
    <property type="match status" value="1"/>
</dbReference>
<accession>F6SW71</accession>
<evidence type="ECO:0000256" key="15">
    <source>
        <dbReference type="RuleBase" id="RU000405"/>
    </source>
</evidence>
<dbReference type="CDD" id="cd07302">
    <property type="entry name" value="CHD"/>
    <property type="match status" value="1"/>
</dbReference>
<evidence type="ECO:0000256" key="6">
    <source>
        <dbReference type="ARBA" id="ARBA00022729"/>
    </source>
</evidence>
<dbReference type="FunFam" id="3.40.50.2300:FF:000327">
    <property type="entry name" value="Guanylate cyclase"/>
    <property type="match status" value="1"/>
</dbReference>
<dbReference type="GO" id="GO:0005525">
    <property type="term" value="F:GTP binding"/>
    <property type="evidence" value="ECO:0007669"/>
    <property type="project" value="UniProtKB-KW"/>
</dbReference>
<evidence type="ECO:0000256" key="3">
    <source>
        <dbReference type="ARBA" id="ARBA00012202"/>
    </source>
</evidence>
<dbReference type="GO" id="GO:0007168">
    <property type="term" value="P:receptor guanylyl cyclase signaling pathway"/>
    <property type="evidence" value="ECO:0000318"/>
    <property type="project" value="GO_Central"/>
</dbReference>
<dbReference type="Ensembl" id="ENSCINT00000014922.3">
    <property type="protein sequence ID" value="ENSCINP00000014922.3"/>
    <property type="gene ID" value="ENSCING00000007273.3"/>
</dbReference>
<dbReference type="InterPro" id="IPR001170">
    <property type="entry name" value="ANPR/GUC"/>
</dbReference>
<dbReference type="EMBL" id="EAAA01001123">
    <property type="status" value="NOT_ANNOTATED_CDS"/>
    <property type="molecule type" value="Genomic_DNA"/>
</dbReference>
<dbReference type="InterPro" id="IPR001828">
    <property type="entry name" value="ANF_lig-bd_rcpt"/>
</dbReference>
<dbReference type="Proteomes" id="UP000008144">
    <property type="component" value="Chromosome 13"/>
</dbReference>
<dbReference type="InterPro" id="IPR001245">
    <property type="entry name" value="Ser-Thr/Tyr_kinase_cat_dom"/>
</dbReference>
<evidence type="ECO:0000313" key="20">
    <source>
        <dbReference type="Ensembl" id="ENSCINP00000014922.3"/>
    </source>
</evidence>
<dbReference type="OMA" id="XENSSNI"/>
<dbReference type="SUPFAM" id="SSF56112">
    <property type="entry name" value="Protein kinase-like (PK-like)"/>
    <property type="match status" value="1"/>
</dbReference>
<dbReference type="InterPro" id="IPR050401">
    <property type="entry name" value="Cyclic_nucleotide_synthase"/>
</dbReference>
<dbReference type="FunCoup" id="F6SW71">
    <property type="interactions" value="3"/>
</dbReference>
<evidence type="ECO:0000256" key="4">
    <source>
        <dbReference type="ARBA" id="ARBA00022475"/>
    </source>
</evidence>
<reference evidence="20" key="2">
    <citation type="journal article" date="2008" name="Genome Biol.">
        <title>Improved genome assembly and evidence-based global gene model set for the chordate Ciona intestinalis: new insight into intron and operon populations.</title>
        <authorList>
            <person name="Satou Y."/>
            <person name="Mineta K."/>
            <person name="Ogasawara M."/>
            <person name="Sasakura Y."/>
            <person name="Shoguchi E."/>
            <person name="Ueno K."/>
            <person name="Yamada L."/>
            <person name="Matsumoto J."/>
            <person name="Wasserscheid J."/>
            <person name="Dewar K."/>
            <person name="Wiley G.B."/>
            <person name="Macmil S.L."/>
            <person name="Roe B.A."/>
            <person name="Zeller R.W."/>
            <person name="Hastings K.E."/>
            <person name="Lemaire P."/>
            <person name="Lindquist E."/>
            <person name="Endo T."/>
            <person name="Hotta K."/>
            <person name="Inaba K."/>
        </authorList>
    </citation>
    <scope>NUCLEOTIDE SEQUENCE [LARGE SCALE GENOMIC DNA]</scope>
    <source>
        <strain evidence="20">wild type</strain>
    </source>
</reference>
<evidence type="ECO:0000259" key="18">
    <source>
        <dbReference type="PROSITE" id="PS50011"/>
    </source>
</evidence>
<dbReference type="Gene3D" id="1.10.510.10">
    <property type="entry name" value="Transferase(Phosphotransferase) domain 1"/>
    <property type="match status" value="1"/>
</dbReference>
<dbReference type="InterPro" id="IPR018297">
    <property type="entry name" value="A/G_cyclase_CS"/>
</dbReference>
<dbReference type="EC" id="4.6.1.2" evidence="3 16"/>
<dbReference type="InParanoid" id="F6SW71"/>
<dbReference type="InterPro" id="IPR029787">
    <property type="entry name" value="Nucleotide_cyclase"/>
</dbReference>
<keyword evidence="21" id="KW-1185">Reference proteome</keyword>
<protein>
    <recommendedName>
        <fullName evidence="3 16">Guanylate cyclase</fullName>
        <ecNumber evidence="3 16">4.6.1.2</ecNumber>
    </recommendedName>
</protein>
<dbReference type="GO" id="GO:0004383">
    <property type="term" value="F:guanylate cyclase activity"/>
    <property type="evidence" value="ECO:0000318"/>
    <property type="project" value="GO_Central"/>
</dbReference>
<keyword evidence="13 15" id="KW-0456">Lyase</keyword>
<dbReference type="CDD" id="cd14042">
    <property type="entry name" value="PK_GC-A_B"/>
    <property type="match status" value="1"/>
</dbReference>
<dbReference type="HOGENOM" id="CLU_001072_1_3_1"/>
<keyword evidence="4" id="KW-1003">Cell membrane</keyword>
<comment type="catalytic activity">
    <reaction evidence="1 16">
        <text>GTP = 3',5'-cyclic GMP + diphosphate</text>
        <dbReference type="Rhea" id="RHEA:13665"/>
        <dbReference type="ChEBI" id="CHEBI:33019"/>
        <dbReference type="ChEBI" id="CHEBI:37565"/>
        <dbReference type="ChEBI" id="CHEBI:57746"/>
        <dbReference type="EC" id="4.6.1.2"/>
    </reaction>
</comment>
<name>F6SW71_CIOIN</name>
<keyword evidence="7" id="KW-0547">Nucleotide-binding</keyword>
<dbReference type="GO" id="GO:0006182">
    <property type="term" value="P:cGMP biosynthetic process"/>
    <property type="evidence" value="ECO:0000318"/>
    <property type="project" value="GO_Central"/>
</dbReference>
<dbReference type="PANTHER" id="PTHR11920:SF494">
    <property type="entry name" value="ATRIAL NATRIURETIC PEPTIDE RECEPTOR 2"/>
    <property type="match status" value="1"/>
</dbReference>
<dbReference type="SUPFAM" id="SSF55073">
    <property type="entry name" value="Nucleotide cyclase"/>
    <property type="match status" value="1"/>
</dbReference>
<feature type="domain" description="Protein kinase" evidence="18">
    <location>
        <begin position="513"/>
        <end position="784"/>
    </location>
</feature>
<proteinExistence type="inferred from homology"/>
<dbReference type="SMART" id="SM00044">
    <property type="entry name" value="CYCc"/>
    <property type="match status" value="1"/>
</dbReference>
<dbReference type="Pfam" id="PF01094">
    <property type="entry name" value="ANF_receptor"/>
    <property type="match status" value="1"/>
</dbReference>
<keyword evidence="14 16" id="KW-0141">cGMP biosynthesis</keyword>
<dbReference type="GO" id="GO:0005886">
    <property type="term" value="C:plasma membrane"/>
    <property type="evidence" value="ECO:0000318"/>
    <property type="project" value="GO_Central"/>
</dbReference>
<keyword evidence="12" id="KW-0325">Glycoprotein</keyword>
<evidence type="ECO:0000256" key="10">
    <source>
        <dbReference type="ARBA" id="ARBA00023136"/>
    </source>
</evidence>
<evidence type="ECO:0000313" key="21">
    <source>
        <dbReference type="Proteomes" id="UP000008144"/>
    </source>
</evidence>
<keyword evidence="11" id="KW-0675">Receptor</keyword>
<evidence type="ECO:0000256" key="14">
    <source>
        <dbReference type="ARBA" id="ARBA00023293"/>
    </source>
</evidence>
<dbReference type="AlphaFoldDB" id="F6SW71"/>
<reference evidence="21" key="1">
    <citation type="journal article" date="2002" name="Science">
        <title>The draft genome of Ciona intestinalis: insights into chordate and vertebrate origins.</title>
        <authorList>
            <person name="Dehal P."/>
            <person name="Satou Y."/>
            <person name="Campbell R.K."/>
            <person name="Chapman J."/>
            <person name="Degnan B."/>
            <person name="De Tomaso A."/>
            <person name="Davidson B."/>
            <person name="Di Gregorio A."/>
            <person name="Gelpke M."/>
            <person name="Goodstein D.M."/>
            <person name="Harafuji N."/>
            <person name="Hastings K.E."/>
            <person name="Ho I."/>
            <person name="Hotta K."/>
            <person name="Huang W."/>
            <person name="Kawashima T."/>
            <person name="Lemaire P."/>
            <person name="Martinez D."/>
            <person name="Meinertzhagen I.A."/>
            <person name="Necula S."/>
            <person name="Nonaka M."/>
            <person name="Putnam N."/>
            <person name="Rash S."/>
            <person name="Saiga H."/>
            <person name="Satake M."/>
            <person name="Terry A."/>
            <person name="Yamada L."/>
            <person name="Wang H.G."/>
            <person name="Awazu S."/>
            <person name="Azumi K."/>
            <person name="Boore J."/>
            <person name="Branno M."/>
            <person name="Chin-Bow S."/>
            <person name="DeSantis R."/>
            <person name="Doyle S."/>
            <person name="Francino P."/>
            <person name="Keys D.N."/>
            <person name="Haga S."/>
            <person name="Hayashi H."/>
            <person name="Hino K."/>
            <person name="Imai K.S."/>
            <person name="Inaba K."/>
            <person name="Kano S."/>
            <person name="Kobayashi K."/>
            <person name="Kobayashi M."/>
            <person name="Lee B.I."/>
            <person name="Makabe K.W."/>
            <person name="Manohar C."/>
            <person name="Matassi G."/>
            <person name="Medina M."/>
            <person name="Mochizuki Y."/>
            <person name="Mount S."/>
            <person name="Morishita T."/>
            <person name="Miura S."/>
            <person name="Nakayama A."/>
            <person name="Nishizaka S."/>
            <person name="Nomoto H."/>
            <person name="Ohta F."/>
            <person name="Oishi K."/>
            <person name="Rigoutsos I."/>
            <person name="Sano M."/>
            <person name="Sasaki A."/>
            <person name="Sasakura Y."/>
            <person name="Shoguchi E."/>
            <person name="Shin-i T."/>
            <person name="Spagnuolo A."/>
            <person name="Stainier D."/>
            <person name="Suzuki M.M."/>
            <person name="Tassy O."/>
            <person name="Takatori N."/>
            <person name="Tokuoka M."/>
            <person name="Yagi K."/>
            <person name="Yoshizaki F."/>
            <person name="Wada S."/>
            <person name="Zhang C."/>
            <person name="Hyatt P.D."/>
            <person name="Larimer F."/>
            <person name="Detter C."/>
            <person name="Doggett N."/>
            <person name="Glavina T."/>
            <person name="Hawkins T."/>
            <person name="Richardson P."/>
            <person name="Lucas S."/>
            <person name="Kohara Y."/>
            <person name="Levine M."/>
            <person name="Satoh N."/>
            <person name="Rokhsar D.S."/>
        </authorList>
    </citation>
    <scope>NUCLEOTIDE SEQUENCE [LARGE SCALE GENOMIC DNA]</scope>
</reference>
<dbReference type="PROSITE" id="PS00452">
    <property type="entry name" value="GUANYLATE_CYCLASE_1"/>
    <property type="match status" value="1"/>
</dbReference>
<keyword evidence="8 17" id="KW-1133">Transmembrane helix</keyword>
<dbReference type="PROSITE" id="PS50125">
    <property type="entry name" value="GUANYLATE_CYCLASE_2"/>
    <property type="match status" value="1"/>
</dbReference>
<dbReference type="Gene3D" id="3.30.70.1230">
    <property type="entry name" value="Nucleotide cyclase"/>
    <property type="match status" value="1"/>
</dbReference>
<dbReference type="InterPro" id="IPR001054">
    <property type="entry name" value="A/G_cyclase"/>
</dbReference>
<evidence type="ECO:0000256" key="2">
    <source>
        <dbReference type="ARBA" id="ARBA00004251"/>
    </source>
</evidence>
<dbReference type="Pfam" id="PF07714">
    <property type="entry name" value="PK_Tyr_Ser-Thr"/>
    <property type="match status" value="1"/>
</dbReference>
<dbReference type="Pfam" id="PF00211">
    <property type="entry name" value="Guanylate_cyc"/>
    <property type="match status" value="1"/>
</dbReference>
<evidence type="ECO:0000256" key="9">
    <source>
        <dbReference type="ARBA" id="ARBA00023134"/>
    </source>
</evidence>
<dbReference type="SUPFAM" id="SSF53822">
    <property type="entry name" value="Periplasmic binding protein-like I"/>
    <property type="match status" value="1"/>
</dbReference>
<dbReference type="PROSITE" id="PS50011">
    <property type="entry name" value="PROTEIN_KINASE_DOM"/>
    <property type="match status" value="1"/>
</dbReference>
<dbReference type="STRING" id="7719.ENSCINP00000014922"/>
<dbReference type="GeneTree" id="ENSGT00940000156223"/>
<dbReference type="GO" id="GO:0035556">
    <property type="term" value="P:intracellular signal transduction"/>
    <property type="evidence" value="ECO:0007669"/>
    <property type="project" value="InterPro"/>
</dbReference>
<dbReference type="InterPro" id="IPR028082">
    <property type="entry name" value="Peripla_BP_I"/>
</dbReference>
<evidence type="ECO:0000256" key="16">
    <source>
        <dbReference type="RuleBase" id="RU003431"/>
    </source>
</evidence>
<dbReference type="FunFam" id="3.30.70.1230:FF:000004">
    <property type="entry name" value="Guanylate cyclase"/>
    <property type="match status" value="1"/>
</dbReference>
<dbReference type="GO" id="GO:0005524">
    <property type="term" value="F:ATP binding"/>
    <property type="evidence" value="ECO:0007669"/>
    <property type="project" value="InterPro"/>
</dbReference>
<evidence type="ECO:0000256" key="17">
    <source>
        <dbReference type="SAM" id="Phobius"/>
    </source>
</evidence>
<evidence type="ECO:0000256" key="1">
    <source>
        <dbReference type="ARBA" id="ARBA00001436"/>
    </source>
</evidence>
<dbReference type="GO" id="GO:0016941">
    <property type="term" value="F:natriuretic peptide receptor activity"/>
    <property type="evidence" value="ECO:0000318"/>
    <property type="project" value="GO_Central"/>
</dbReference>
<dbReference type="InterPro" id="IPR000719">
    <property type="entry name" value="Prot_kinase_dom"/>
</dbReference>
<feature type="domain" description="Guanylate cyclase" evidence="19">
    <location>
        <begin position="855"/>
        <end position="985"/>
    </location>
</feature>
<evidence type="ECO:0000256" key="7">
    <source>
        <dbReference type="ARBA" id="ARBA00022741"/>
    </source>
</evidence>
<keyword evidence="6" id="KW-0732">Signal</keyword>
<reference evidence="20" key="3">
    <citation type="submission" date="2025-08" db="UniProtKB">
        <authorList>
            <consortium name="Ensembl"/>
        </authorList>
    </citation>
    <scope>IDENTIFICATION</scope>
</reference>
<keyword evidence="10 17" id="KW-0472">Membrane</keyword>
<dbReference type="InterPro" id="IPR011009">
    <property type="entry name" value="Kinase-like_dom_sf"/>
</dbReference>
<evidence type="ECO:0000256" key="13">
    <source>
        <dbReference type="ARBA" id="ARBA00023239"/>
    </source>
</evidence>
<dbReference type="FunFam" id="1.10.510.10:FF:000270">
    <property type="entry name" value="Guanylate cyclase"/>
    <property type="match status" value="1"/>
</dbReference>
<evidence type="ECO:0000256" key="12">
    <source>
        <dbReference type="ARBA" id="ARBA00023180"/>
    </source>
</evidence>
<sequence length="988" mass="112894">MYNCVDENRVPDIKCLSHGHWLYPWSHMFAKPALEIALEKIKNTSGLLDGYEINLKYYDSGNRVGRASSRLSQIASVDAMMKDRMTVLIGPMDAYSMARVVSFTAHWDILTFTPGAISAGLRTPYEDEPTDNTMIRTGPVATQVGNCVAALLRHENWTTTAAEVFEDNLPERPYYFMAEGIYEGVVKDNKDFKMTQGRLSEFQLPNLEYDFKTAIRTLSKVGRILIITADDFIIRDFLKHAYEYKQKGDYAYIIIDLEDKLGPTPWRWRSLNGTLVEDEAVRKSCESALIVTLRKESSRKYSRFVRDLNERLMRGLKFGFELYDIYKNRYPAYFHDSLLMAAHLLNETAQEEPVFPKGLHLMEKFVLNKEFEGVSGDININDQGDRTFDFSVLSLDPNKGQFRPIGDYSAKYGAFYMRPGAKIYWPSGVAPRDVPKCGFDQKKCAKEISLILKIFSIILLLRIVSILLLNLILRHRRHSLKKELESQLWRVYWHDVTFKSKINQLKSDQLTLKQRKTSAGSLISDKVWGGLTTLALYKDKTVVVKLTNRRKVELTRRVLMELKHMRDITHDHLTRFEGACVEWPHICVLTEYCRKGSLRDILLNEEIQLDWMFRVSLMNDLVKGMSFLHGSSIHSHGNLKSTNCVVDSRFVLKITDYGLGSFRSVPSYEESERQCEKKLWTAPELLRCTSLSPIGTQKGDVYSFGIILQEIALRKGTFYVGGIPLSCKEIVSKVRNGFRPYFRPVTDTSTLTEDLCSLMQRCWDEDPNERPDFNQTKKIIEKFNKDNPGNLVENLLHRMEQYAINLEGLVEERTAAYMEEKRKADDLLYQMLPVPVVDRLKRGDSVPAEAFESVTILFSDIVGFTSLSASSNPMQIVNLLNDLYTCFDAIIDNFDVYKVETIGDAYMLVSGLPVRNGIRHATEIARTALALLRAVGGFKIRHRPNEQLKLRIGIHTGPCCAGVVGLKMPRYCLFGDTVNTASRMESSG</sequence>
<evidence type="ECO:0000256" key="5">
    <source>
        <dbReference type="ARBA" id="ARBA00022692"/>
    </source>
</evidence>
<comment type="subcellular location">
    <subcellularLocation>
        <location evidence="2">Cell membrane</location>
        <topology evidence="2">Single-pass type I membrane protein</topology>
    </subcellularLocation>
</comment>
<organism evidence="20 21">
    <name type="scientific">Ciona intestinalis</name>
    <name type="common">Transparent sea squirt</name>
    <name type="synonym">Ascidia intestinalis</name>
    <dbReference type="NCBI Taxonomy" id="7719"/>
    <lineage>
        <taxon>Eukaryota</taxon>
        <taxon>Metazoa</taxon>
        <taxon>Chordata</taxon>
        <taxon>Tunicata</taxon>
        <taxon>Ascidiacea</taxon>
        <taxon>Phlebobranchia</taxon>
        <taxon>Cionidae</taxon>
        <taxon>Ciona</taxon>
    </lineage>
</organism>
<dbReference type="PRINTS" id="PR00255">
    <property type="entry name" value="NATPEPTIDER"/>
</dbReference>
<dbReference type="CDD" id="cd06352">
    <property type="entry name" value="PBP1_NPR_GC-like"/>
    <property type="match status" value="1"/>
</dbReference>
<feature type="transmembrane region" description="Helical" evidence="17">
    <location>
        <begin position="450"/>
        <end position="473"/>
    </location>
</feature>
<evidence type="ECO:0000256" key="11">
    <source>
        <dbReference type="ARBA" id="ARBA00023170"/>
    </source>
</evidence>
<evidence type="ECO:0000256" key="8">
    <source>
        <dbReference type="ARBA" id="ARBA00022989"/>
    </source>
</evidence>
<keyword evidence="9" id="KW-0342">GTP-binding</keyword>
<reference evidence="20" key="4">
    <citation type="submission" date="2025-09" db="UniProtKB">
        <authorList>
            <consortium name="Ensembl"/>
        </authorList>
    </citation>
    <scope>IDENTIFICATION</scope>
</reference>